<evidence type="ECO:0000313" key="2">
    <source>
        <dbReference type="EMBL" id="KGC20362.1"/>
    </source>
</evidence>
<reference evidence="2 3" key="1">
    <citation type="submission" date="2014-04" db="EMBL/GenBank/DDBJ databases">
        <authorList>
            <person name="Bishop-Lilly K.A."/>
            <person name="Broomall S.M."/>
            <person name="Chain P.S."/>
            <person name="Chertkov O."/>
            <person name="Coyne S.R."/>
            <person name="Daligault H.E."/>
            <person name="Davenport K.W."/>
            <person name="Erkkila T."/>
            <person name="Frey K.G."/>
            <person name="Gibbons H.S."/>
            <person name="Gu W."/>
            <person name="Jaissle J."/>
            <person name="Johnson S.L."/>
            <person name="Koroleva G.I."/>
            <person name="Ladner J.T."/>
            <person name="Lo C.-C."/>
            <person name="Minogue T.D."/>
            <person name="Munk C."/>
            <person name="Palacios G.F."/>
            <person name="Redden C.L."/>
            <person name="Rosenzweig C.N."/>
            <person name="Scholz M.B."/>
            <person name="Teshima H."/>
            <person name="Xu Y."/>
        </authorList>
    </citation>
    <scope>NUCLEOTIDE SEQUENCE [LARGE SCALE GENOMIC DNA]</scope>
    <source>
        <strain evidence="3">gladioli</strain>
    </source>
</reference>
<dbReference type="Proteomes" id="UP000029590">
    <property type="component" value="Unassembled WGS sequence"/>
</dbReference>
<accession>A0AAW3FB69</accession>
<organism evidence="2 3">
    <name type="scientific">Burkholderia gladioli</name>
    <name type="common">Pseudomonas marginata</name>
    <name type="synonym">Phytomonas marginata</name>
    <dbReference type="NCBI Taxonomy" id="28095"/>
    <lineage>
        <taxon>Bacteria</taxon>
        <taxon>Pseudomonadati</taxon>
        <taxon>Pseudomonadota</taxon>
        <taxon>Betaproteobacteria</taxon>
        <taxon>Burkholderiales</taxon>
        <taxon>Burkholderiaceae</taxon>
        <taxon>Burkholderia</taxon>
    </lineage>
</organism>
<dbReference type="AlphaFoldDB" id="A0AAW3FB69"/>
<evidence type="ECO:0000313" key="3">
    <source>
        <dbReference type="Proteomes" id="UP000029590"/>
    </source>
</evidence>
<proteinExistence type="predicted"/>
<name>A0AAW3FB69_BURGA</name>
<comment type="caution">
    <text evidence="2">The sequence shown here is derived from an EMBL/GenBank/DDBJ whole genome shotgun (WGS) entry which is preliminary data.</text>
</comment>
<evidence type="ECO:0000256" key="1">
    <source>
        <dbReference type="SAM" id="MobiDB-lite"/>
    </source>
</evidence>
<protein>
    <submittedName>
        <fullName evidence="2">Uncharacterized protein</fullName>
    </submittedName>
</protein>
<gene>
    <name evidence="2" type="ORF">DM48_7911</name>
</gene>
<sequence>MDDARKGASRQACDGHWLRGYLGHVYRSAAGEALGRVRRVGRPCVAYAWQTAHARSSAPDLATAKRCVELAVCSASVQQDLFQPAAGGPRNTRAPTWSLADGTPAFHASRET</sequence>
<feature type="region of interest" description="Disordered" evidence="1">
    <location>
        <begin position="83"/>
        <end position="112"/>
    </location>
</feature>
<dbReference type="EMBL" id="JPGG01000012">
    <property type="protein sequence ID" value="KGC20362.1"/>
    <property type="molecule type" value="Genomic_DNA"/>
</dbReference>